<evidence type="ECO:0000313" key="1">
    <source>
        <dbReference type="EMBL" id="HIX00271.1"/>
    </source>
</evidence>
<sequence>MPQVSAEIWVPVSPETAFAVSQTTGATRKRWDTFISEQHFLDGAVAPGKGVRTYTKARTGPSMVSEYVSHRPPTSVGMTMVKGPWFFARFGGGWRFMPADHAADQAADDTADQAADDADDDGAGAGTRTVWKYTYSIRPAWLRRPGEWLGQIILGREIRARLEAFAAACRDEEILRGLPR</sequence>
<dbReference type="Proteomes" id="UP000824151">
    <property type="component" value="Unassembled WGS sequence"/>
</dbReference>
<dbReference type="AlphaFoldDB" id="A0A9D1UTU8"/>
<gene>
    <name evidence="1" type="ORF">H9871_09020</name>
</gene>
<dbReference type="InterPro" id="IPR023393">
    <property type="entry name" value="START-like_dom_sf"/>
</dbReference>
<dbReference type="Gene3D" id="3.30.530.20">
    <property type="match status" value="1"/>
</dbReference>
<evidence type="ECO:0000313" key="2">
    <source>
        <dbReference type="Proteomes" id="UP000824151"/>
    </source>
</evidence>
<name>A0A9D1UTU8_9MICC</name>
<reference evidence="1" key="1">
    <citation type="journal article" date="2021" name="PeerJ">
        <title>Extensive microbial diversity within the chicken gut microbiome revealed by metagenomics and culture.</title>
        <authorList>
            <person name="Gilroy R."/>
            <person name="Ravi A."/>
            <person name="Getino M."/>
            <person name="Pursley I."/>
            <person name="Horton D.L."/>
            <person name="Alikhan N.F."/>
            <person name="Baker D."/>
            <person name="Gharbi K."/>
            <person name="Hall N."/>
            <person name="Watson M."/>
            <person name="Adriaenssens E.M."/>
            <person name="Foster-Nyarko E."/>
            <person name="Jarju S."/>
            <person name="Secka A."/>
            <person name="Antonio M."/>
            <person name="Oren A."/>
            <person name="Chaudhuri R.R."/>
            <person name="La Ragione R."/>
            <person name="Hildebrand F."/>
            <person name="Pallen M.J."/>
        </authorList>
    </citation>
    <scope>NUCLEOTIDE SEQUENCE</scope>
    <source>
        <strain evidence="1">ChiHejej3B27-3195</strain>
    </source>
</reference>
<dbReference type="InterPro" id="IPR019587">
    <property type="entry name" value="Polyketide_cyclase/dehydratase"/>
</dbReference>
<dbReference type="Pfam" id="PF10604">
    <property type="entry name" value="Polyketide_cyc2"/>
    <property type="match status" value="1"/>
</dbReference>
<organism evidence="1 2">
    <name type="scientific">Candidatus Nesterenkonia stercoripullorum</name>
    <dbReference type="NCBI Taxonomy" id="2838701"/>
    <lineage>
        <taxon>Bacteria</taxon>
        <taxon>Bacillati</taxon>
        <taxon>Actinomycetota</taxon>
        <taxon>Actinomycetes</taxon>
        <taxon>Micrococcales</taxon>
        <taxon>Micrococcaceae</taxon>
        <taxon>Nesterenkonia</taxon>
    </lineage>
</organism>
<accession>A0A9D1UTU8</accession>
<dbReference type="SUPFAM" id="SSF55961">
    <property type="entry name" value="Bet v1-like"/>
    <property type="match status" value="1"/>
</dbReference>
<dbReference type="EMBL" id="DXGD01000334">
    <property type="protein sequence ID" value="HIX00271.1"/>
    <property type="molecule type" value="Genomic_DNA"/>
</dbReference>
<reference evidence="1" key="2">
    <citation type="submission" date="2021-04" db="EMBL/GenBank/DDBJ databases">
        <authorList>
            <person name="Gilroy R."/>
        </authorList>
    </citation>
    <scope>NUCLEOTIDE SEQUENCE</scope>
    <source>
        <strain evidence="1">ChiHejej3B27-3195</strain>
    </source>
</reference>
<proteinExistence type="predicted"/>
<comment type="caution">
    <text evidence="1">The sequence shown here is derived from an EMBL/GenBank/DDBJ whole genome shotgun (WGS) entry which is preliminary data.</text>
</comment>
<protein>
    <submittedName>
        <fullName evidence="1">SRPBCC family protein</fullName>
    </submittedName>
</protein>